<reference evidence="3 4" key="1">
    <citation type="journal article" date="2013" name="BMC Genomics">
        <title>Genomics-driven discovery of the pneumocandin biosynthetic gene cluster in the fungus Glarea lozoyensis.</title>
        <authorList>
            <person name="Chen L."/>
            <person name="Yue Q."/>
            <person name="Zhang X."/>
            <person name="Xiang M."/>
            <person name="Wang C."/>
            <person name="Li S."/>
            <person name="Che Y."/>
            <person name="Ortiz-Lopez F.J."/>
            <person name="Bills G.F."/>
            <person name="Liu X."/>
            <person name="An Z."/>
        </authorList>
    </citation>
    <scope>NUCLEOTIDE SEQUENCE [LARGE SCALE GENOMIC DNA]</scope>
    <source>
        <strain evidence="4">ATCC 20868 / MF5171</strain>
    </source>
</reference>
<keyword evidence="2" id="KW-0812">Transmembrane</keyword>
<dbReference type="InterPro" id="IPR021765">
    <property type="entry name" value="UstYa-like"/>
</dbReference>
<dbReference type="EMBL" id="KE145363">
    <property type="protein sequence ID" value="EPE30943.1"/>
    <property type="molecule type" value="Genomic_DNA"/>
</dbReference>
<evidence type="ECO:0000256" key="2">
    <source>
        <dbReference type="SAM" id="Phobius"/>
    </source>
</evidence>
<gene>
    <name evidence="3" type="ORF">GLAREA_03910</name>
</gene>
<evidence type="ECO:0000313" key="3">
    <source>
        <dbReference type="EMBL" id="EPE30943.1"/>
    </source>
</evidence>
<keyword evidence="2" id="KW-1133">Transmembrane helix</keyword>
<dbReference type="Proteomes" id="UP000016922">
    <property type="component" value="Unassembled WGS sequence"/>
</dbReference>
<keyword evidence="2" id="KW-0472">Membrane</keyword>
<evidence type="ECO:0000313" key="4">
    <source>
        <dbReference type="Proteomes" id="UP000016922"/>
    </source>
</evidence>
<evidence type="ECO:0000256" key="1">
    <source>
        <dbReference type="ARBA" id="ARBA00035112"/>
    </source>
</evidence>
<dbReference type="PANTHER" id="PTHR33365">
    <property type="entry name" value="YALI0B05434P"/>
    <property type="match status" value="1"/>
</dbReference>
<comment type="similarity">
    <text evidence="1">Belongs to the ustYa family.</text>
</comment>
<dbReference type="OMA" id="LEPMTIK"/>
<dbReference type="OrthoDB" id="3687641at2759"/>
<organism evidence="3 4">
    <name type="scientific">Glarea lozoyensis (strain ATCC 20868 / MF5171)</name>
    <dbReference type="NCBI Taxonomy" id="1116229"/>
    <lineage>
        <taxon>Eukaryota</taxon>
        <taxon>Fungi</taxon>
        <taxon>Dikarya</taxon>
        <taxon>Ascomycota</taxon>
        <taxon>Pezizomycotina</taxon>
        <taxon>Leotiomycetes</taxon>
        <taxon>Helotiales</taxon>
        <taxon>Helotiaceae</taxon>
        <taxon>Glarea</taxon>
    </lineage>
</organism>
<proteinExistence type="inferred from homology"/>
<dbReference type="GO" id="GO:0043386">
    <property type="term" value="P:mycotoxin biosynthetic process"/>
    <property type="evidence" value="ECO:0007669"/>
    <property type="project" value="InterPro"/>
</dbReference>
<feature type="transmembrane region" description="Helical" evidence="2">
    <location>
        <begin position="36"/>
        <end position="54"/>
    </location>
</feature>
<dbReference type="HOGENOM" id="CLU_042941_2_2_1"/>
<accession>S3DX32</accession>
<dbReference type="Pfam" id="PF11807">
    <property type="entry name" value="UstYa"/>
    <property type="match status" value="1"/>
</dbReference>
<dbReference type="GeneID" id="19462965"/>
<dbReference type="RefSeq" id="XP_008082354.1">
    <property type="nucleotide sequence ID" value="XM_008084163.1"/>
</dbReference>
<evidence type="ECO:0008006" key="5">
    <source>
        <dbReference type="Google" id="ProtNLM"/>
    </source>
</evidence>
<dbReference type="PANTHER" id="PTHR33365:SF7">
    <property type="entry name" value="TAT PATHWAY SIGNAL SEQUENCE"/>
    <property type="match status" value="1"/>
</dbReference>
<name>S3DX32_GLAL2</name>
<keyword evidence="4" id="KW-1185">Reference proteome</keyword>
<dbReference type="eggNOG" id="ENOG502S2NN">
    <property type="taxonomic scope" value="Eukaryota"/>
</dbReference>
<dbReference type="AlphaFoldDB" id="S3DX32"/>
<protein>
    <recommendedName>
        <fullName evidence="5">Tat pathway signal sequence</fullName>
    </recommendedName>
</protein>
<dbReference type="KEGG" id="glz:GLAREA_03910"/>
<sequence length="246" mass="28633">MAELRDENQPFIEKSKVDTEYSSEDQLIQNSSGKQTYSTLLIVALLLLSNLYFITKWRLAVDTACIRPQLTFSPLRRVTSYEKKTLWRDITHNPFTGPPRPAFDQAWHDLLSPMVIRVSNEELKEINKPSIAFVDGSGFIAETAAYHELHCVKRLRRHLYVDHYYPNMTEADVDRENRHVEYLREAAMCRGDPTIVPFHWEEGKPFSSQESDHECINWEAYAAWANSRKVDTSDYSTLTRDVVYPI</sequence>